<sequence length="248" mass="27657">MIYKKKNIRKCTFDTCRDGEDYIVSEEIASIYINNALYTRLSCSPAEIEYLGVGFLLTEGIIKNGIPFDYKVKNLEFYLTIDKSIEPTGYILRSSGCESGEFTFCLQELPQIDSSFKLKIQKLPELFEKFNKKSKVFKLTGGVHAAAISDGKNILFFSEDIGRHNAVDKVIGKTFLNGINFSTTILLSSGRISLEIVKKAITAGIPVVLSRSAPTSLAIQTASVKNLTLIGFLRGKRFNIYSGYERTL</sequence>
<evidence type="ECO:0000256" key="1">
    <source>
        <dbReference type="ARBA" id="ARBA00022490"/>
    </source>
</evidence>
<evidence type="ECO:0000313" key="4">
    <source>
        <dbReference type="EMBL" id="HDL60019.1"/>
    </source>
</evidence>
<organism evidence="4">
    <name type="scientific">candidate division WOR-3 bacterium</name>
    <dbReference type="NCBI Taxonomy" id="2052148"/>
    <lineage>
        <taxon>Bacteria</taxon>
        <taxon>Bacteria division WOR-3</taxon>
    </lineage>
</organism>
<gene>
    <name evidence="3 4" type="primary">fdhD</name>
    <name evidence="4" type="ORF">ENH14_01030</name>
</gene>
<accession>A0A7V0LU33</accession>
<proteinExistence type="inferred from homology"/>
<dbReference type="GO" id="GO:0006777">
    <property type="term" value="P:Mo-molybdopterin cofactor biosynthetic process"/>
    <property type="evidence" value="ECO:0007669"/>
    <property type="project" value="UniProtKB-UniRule"/>
</dbReference>
<dbReference type="InterPro" id="IPR003786">
    <property type="entry name" value="FdhD"/>
</dbReference>
<comment type="similarity">
    <text evidence="3">Belongs to the FdhD family.</text>
</comment>
<dbReference type="AlphaFoldDB" id="A0A7V0LU33"/>
<comment type="function">
    <text evidence="3">Required for formate dehydrogenase (FDH) activity. Acts as a sulfur carrier protein that transfers sulfur from IscS to the molybdenum cofactor prior to its insertion into FDH.</text>
</comment>
<dbReference type="GO" id="GO:0097163">
    <property type="term" value="F:sulfur carrier activity"/>
    <property type="evidence" value="ECO:0007669"/>
    <property type="project" value="UniProtKB-UniRule"/>
</dbReference>
<dbReference type="GO" id="GO:0016783">
    <property type="term" value="F:sulfurtransferase activity"/>
    <property type="evidence" value="ECO:0007669"/>
    <property type="project" value="InterPro"/>
</dbReference>
<dbReference type="PIRSF" id="PIRSF015626">
    <property type="entry name" value="FdhD"/>
    <property type="match status" value="1"/>
</dbReference>
<dbReference type="Pfam" id="PF02634">
    <property type="entry name" value="FdhD-NarQ"/>
    <property type="match status" value="1"/>
</dbReference>
<feature type="active site" description="Cysteine persulfide intermediate" evidence="3">
    <location>
        <position position="97"/>
    </location>
</feature>
<comment type="subcellular location">
    <subcellularLocation>
        <location evidence="3">Cytoplasm</location>
    </subcellularLocation>
</comment>
<protein>
    <recommendedName>
        <fullName evidence="3">Sulfur carrier protein FdhD</fullName>
    </recommendedName>
</protein>
<evidence type="ECO:0000256" key="2">
    <source>
        <dbReference type="ARBA" id="ARBA00023150"/>
    </source>
</evidence>
<keyword evidence="1 3" id="KW-0963">Cytoplasm</keyword>
<dbReference type="EMBL" id="DRDR01000047">
    <property type="protein sequence ID" value="HDL60019.1"/>
    <property type="molecule type" value="Genomic_DNA"/>
</dbReference>
<feature type="binding site" evidence="3">
    <location>
        <begin position="232"/>
        <end position="237"/>
    </location>
    <ligand>
        <name>Mo-bis(molybdopterin guanine dinucleotide)</name>
        <dbReference type="ChEBI" id="CHEBI:60539"/>
    </ligand>
</feature>
<dbReference type="NCBIfam" id="TIGR00129">
    <property type="entry name" value="fdhD_narQ"/>
    <property type="match status" value="1"/>
</dbReference>
<dbReference type="Gene3D" id="3.10.20.10">
    <property type="match status" value="1"/>
</dbReference>
<dbReference type="InterPro" id="IPR016193">
    <property type="entry name" value="Cytidine_deaminase-like"/>
</dbReference>
<evidence type="ECO:0000256" key="3">
    <source>
        <dbReference type="HAMAP-Rule" id="MF_00187"/>
    </source>
</evidence>
<comment type="caution">
    <text evidence="4">The sequence shown here is derived from an EMBL/GenBank/DDBJ whole genome shotgun (WGS) entry which is preliminary data.</text>
</comment>
<reference evidence="4" key="1">
    <citation type="journal article" date="2020" name="mSystems">
        <title>Genome- and Community-Level Interaction Insights into Carbon Utilization and Element Cycling Functions of Hydrothermarchaeota in Hydrothermal Sediment.</title>
        <authorList>
            <person name="Zhou Z."/>
            <person name="Liu Y."/>
            <person name="Xu W."/>
            <person name="Pan J."/>
            <person name="Luo Z.H."/>
            <person name="Li M."/>
        </authorList>
    </citation>
    <scope>NUCLEOTIDE SEQUENCE [LARGE SCALE GENOMIC DNA]</scope>
    <source>
        <strain evidence="4">HyVt-28</strain>
    </source>
</reference>
<dbReference type="Proteomes" id="UP000886381">
    <property type="component" value="Unassembled WGS sequence"/>
</dbReference>
<name>A0A7V0LU33_UNCW3</name>
<dbReference type="SUPFAM" id="SSF53927">
    <property type="entry name" value="Cytidine deaminase-like"/>
    <property type="match status" value="1"/>
</dbReference>
<dbReference type="GO" id="GO:0005737">
    <property type="term" value="C:cytoplasm"/>
    <property type="evidence" value="ECO:0007669"/>
    <property type="project" value="UniProtKB-SubCell"/>
</dbReference>
<dbReference type="PANTHER" id="PTHR30592">
    <property type="entry name" value="FORMATE DEHYDROGENASE"/>
    <property type="match status" value="1"/>
</dbReference>
<dbReference type="Gene3D" id="3.40.140.10">
    <property type="entry name" value="Cytidine Deaminase, domain 2"/>
    <property type="match status" value="1"/>
</dbReference>
<dbReference type="HAMAP" id="MF_00187">
    <property type="entry name" value="FdhD"/>
    <property type="match status" value="1"/>
</dbReference>
<keyword evidence="2 3" id="KW-0501">Molybdenum cofactor biosynthesis</keyword>
<dbReference type="PANTHER" id="PTHR30592:SF1">
    <property type="entry name" value="SULFUR CARRIER PROTEIN FDHD"/>
    <property type="match status" value="1"/>
</dbReference>